<comment type="similarity">
    <text evidence="2">Belongs to the cytochrome P450 family.</text>
</comment>
<comment type="cofactor">
    <cofactor evidence="1 7">
        <name>heme</name>
        <dbReference type="ChEBI" id="CHEBI:30413"/>
    </cofactor>
</comment>
<sequence length="549" mass="62761">MVSFEAVELPRVSFPVGLALVAGVAIALRLLWRSDPNKPPMLSDVVPYISNTYQYMGNMDRFLARAKEAVKLKNIVGFHLGPKNFFIITGPQNIQALFRTSPHIDFEVFLLIAIESLWRASPEDYAKFKNDKSGRSATPAKGCENQPESKRYWYTLHRVLHKYLETTQYATMLARHYQRFFSEYLEQRPQGEWTEQTIMGLMKYDMAKAAIVASLGTHLFDMHPNLLDMAWPYDEVLVTLLFKPPRWLFRRAARIQDNFHAAISKYFVDANERFDWNGPDADADWEPIFGSRYFRELVKWMKASELSLQTCAGITSTTGIMGLNANSVPVCAWALMELVQDQELLGAVRDEVSTAFTTDPETGKRTLDSQKVLTLPLLQAVYVEVLRMHVSMNITRAATKPLEVEGYTLPAQSILQAPTQISHYNESVWGVEGHPATEFWAYRNIKYVEEKNPETGETKQVPRFEMRGRPTDFFPYGGGIAICPGRHFAKQEIMLSLALIVSKFEIEFLGWEKFDGSPSDRPPKEDSKYAGAAAVPPDRDMRVRWKRIW</sequence>
<keyword evidence="9" id="KW-0472">Membrane</keyword>
<keyword evidence="4 7" id="KW-0479">Metal-binding</keyword>
<dbReference type="AlphaFoldDB" id="A0AAJ0B7T1"/>
<dbReference type="PANTHER" id="PTHR24304:SF2">
    <property type="entry name" value="24-HYDROXYCHOLESTEROL 7-ALPHA-HYDROXYLASE"/>
    <property type="match status" value="1"/>
</dbReference>
<evidence type="ECO:0000256" key="7">
    <source>
        <dbReference type="PIRSR" id="PIRSR602403-1"/>
    </source>
</evidence>
<gene>
    <name evidence="10" type="ORF">QBC47DRAFT_306459</name>
</gene>
<dbReference type="GO" id="GO:0005506">
    <property type="term" value="F:iron ion binding"/>
    <property type="evidence" value="ECO:0007669"/>
    <property type="project" value="InterPro"/>
</dbReference>
<dbReference type="InterPro" id="IPR001128">
    <property type="entry name" value="Cyt_P450"/>
</dbReference>
<keyword evidence="9" id="KW-0812">Transmembrane</keyword>
<organism evidence="10 11">
    <name type="scientific">Echria macrotheca</name>
    <dbReference type="NCBI Taxonomy" id="438768"/>
    <lineage>
        <taxon>Eukaryota</taxon>
        <taxon>Fungi</taxon>
        <taxon>Dikarya</taxon>
        <taxon>Ascomycota</taxon>
        <taxon>Pezizomycotina</taxon>
        <taxon>Sordariomycetes</taxon>
        <taxon>Sordariomycetidae</taxon>
        <taxon>Sordariales</taxon>
        <taxon>Schizotheciaceae</taxon>
        <taxon>Echria</taxon>
    </lineage>
</organism>
<accession>A0AAJ0B7T1</accession>
<keyword evidence="11" id="KW-1185">Reference proteome</keyword>
<keyword evidence="6" id="KW-0560">Oxidoreductase</keyword>
<dbReference type="InterPro" id="IPR036396">
    <property type="entry name" value="Cyt_P450_sf"/>
</dbReference>
<dbReference type="GO" id="GO:0020037">
    <property type="term" value="F:heme binding"/>
    <property type="evidence" value="ECO:0007669"/>
    <property type="project" value="InterPro"/>
</dbReference>
<dbReference type="Proteomes" id="UP001239445">
    <property type="component" value="Unassembled WGS sequence"/>
</dbReference>
<protein>
    <submittedName>
        <fullName evidence="10">Cytochrome P450</fullName>
    </submittedName>
</protein>
<dbReference type="InterPro" id="IPR002403">
    <property type="entry name" value="Cyt_P450_E_grp-IV"/>
</dbReference>
<keyword evidence="6" id="KW-0503">Monooxygenase</keyword>
<dbReference type="SUPFAM" id="SSF48264">
    <property type="entry name" value="Cytochrome P450"/>
    <property type="match status" value="1"/>
</dbReference>
<name>A0AAJ0B7T1_9PEZI</name>
<keyword evidence="3 7" id="KW-0349">Heme</keyword>
<evidence type="ECO:0000256" key="1">
    <source>
        <dbReference type="ARBA" id="ARBA00001971"/>
    </source>
</evidence>
<evidence type="ECO:0000313" key="11">
    <source>
        <dbReference type="Proteomes" id="UP001239445"/>
    </source>
</evidence>
<keyword evidence="5 7" id="KW-0408">Iron</keyword>
<evidence type="ECO:0000256" key="2">
    <source>
        <dbReference type="ARBA" id="ARBA00010617"/>
    </source>
</evidence>
<feature type="region of interest" description="Disordered" evidence="8">
    <location>
        <begin position="516"/>
        <end position="535"/>
    </location>
</feature>
<keyword evidence="9" id="KW-1133">Transmembrane helix</keyword>
<evidence type="ECO:0000313" key="10">
    <source>
        <dbReference type="EMBL" id="KAK1752329.1"/>
    </source>
</evidence>
<evidence type="ECO:0000256" key="5">
    <source>
        <dbReference type="ARBA" id="ARBA00023004"/>
    </source>
</evidence>
<evidence type="ECO:0000256" key="6">
    <source>
        <dbReference type="ARBA" id="ARBA00023033"/>
    </source>
</evidence>
<evidence type="ECO:0000256" key="4">
    <source>
        <dbReference type="ARBA" id="ARBA00022723"/>
    </source>
</evidence>
<dbReference type="CDD" id="cd11040">
    <property type="entry name" value="CYP7_CYP8-like"/>
    <property type="match status" value="1"/>
</dbReference>
<proteinExistence type="inferred from homology"/>
<evidence type="ECO:0000256" key="9">
    <source>
        <dbReference type="SAM" id="Phobius"/>
    </source>
</evidence>
<feature type="transmembrane region" description="Helical" evidence="9">
    <location>
        <begin position="12"/>
        <end position="32"/>
    </location>
</feature>
<feature type="binding site" description="axial binding residue" evidence="7">
    <location>
        <position position="483"/>
    </location>
    <ligand>
        <name>heme</name>
        <dbReference type="ChEBI" id="CHEBI:30413"/>
    </ligand>
    <ligandPart>
        <name>Fe</name>
        <dbReference type="ChEBI" id="CHEBI:18248"/>
    </ligandPart>
</feature>
<dbReference type="Pfam" id="PF00067">
    <property type="entry name" value="p450"/>
    <property type="match status" value="1"/>
</dbReference>
<evidence type="ECO:0000256" key="8">
    <source>
        <dbReference type="SAM" id="MobiDB-lite"/>
    </source>
</evidence>
<dbReference type="GO" id="GO:0008395">
    <property type="term" value="F:steroid hydroxylase activity"/>
    <property type="evidence" value="ECO:0007669"/>
    <property type="project" value="TreeGrafter"/>
</dbReference>
<dbReference type="EMBL" id="MU839840">
    <property type="protein sequence ID" value="KAK1752329.1"/>
    <property type="molecule type" value="Genomic_DNA"/>
</dbReference>
<dbReference type="Gene3D" id="1.10.630.10">
    <property type="entry name" value="Cytochrome P450"/>
    <property type="match status" value="1"/>
</dbReference>
<comment type="caution">
    <text evidence="10">The sequence shown here is derived from an EMBL/GenBank/DDBJ whole genome shotgun (WGS) entry which is preliminary data.</text>
</comment>
<dbReference type="GO" id="GO:0016705">
    <property type="term" value="F:oxidoreductase activity, acting on paired donors, with incorporation or reduction of molecular oxygen"/>
    <property type="evidence" value="ECO:0007669"/>
    <property type="project" value="InterPro"/>
</dbReference>
<dbReference type="PRINTS" id="PR00465">
    <property type="entry name" value="EP450IV"/>
</dbReference>
<dbReference type="PANTHER" id="PTHR24304">
    <property type="entry name" value="CYTOCHROME P450 FAMILY 7"/>
    <property type="match status" value="1"/>
</dbReference>
<dbReference type="InterPro" id="IPR050529">
    <property type="entry name" value="CYP450_sterol_14alpha_dmase"/>
</dbReference>
<reference evidence="10" key="1">
    <citation type="submission" date="2023-06" db="EMBL/GenBank/DDBJ databases">
        <title>Genome-scale phylogeny and comparative genomics of the fungal order Sordariales.</title>
        <authorList>
            <consortium name="Lawrence Berkeley National Laboratory"/>
            <person name="Hensen N."/>
            <person name="Bonometti L."/>
            <person name="Westerberg I."/>
            <person name="Brannstrom I.O."/>
            <person name="Guillou S."/>
            <person name="Cros-Aarteil S."/>
            <person name="Calhoun S."/>
            <person name="Haridas S."/>
            <person name="Kuo A."/>
            <person name="Mondo S."/>
            <person name="Pangilinan J."/>
            <person name="Riley R."/>
            <person name="Labutti K."/>
            <person name="Andreopoulos B."/>
            <person name="Lipzen A."/>
            <person name="Chen C."/>
            <person name="Yanf M."/>
            <person name="Daum C."/>
            <person name="Ng V."/>
            <person name="Clum A."/>
            <person name="Steindorff A."/>
            <person name="Ohm R."/>
            <person name="Martin F."/>
            <person name="Silar P."/>
            <person name="Natvig D."/>
            <person name="Lalanne C."/>
            <person name="Gautier V."/>
            <person name="Ament-Velasquez S.L."/>
            <person name="Kruys A."/>
            <person name="Hutchinson M.I."/>
            <person name="Powell A.J."/>
            <person name="Barry K."/>
            <person name="Miller A.N."/>
            <person name="Grigoriev I.V."/>
            <person name="Debuchy R."/>
            <person name="Gladieux P."/>
            <person name="Thoren M.H."/>
            <person name="Johannesson H."/>
        </authorList>
    </citation>
    <scope>NUCLEOTIDE SEQUENCE</scope>
    <source>
        <strain evidence="10">PSN4</strain>
    </source>
</reference>
<evidence type="ECO:0000256" key="3">
    <source>
        <dbReference type="ARBA" id="ARBA00022617"/>
    </source>
</evidence>